<dbReference type="PANTHER" id="PTHR30576:SF20">
    <property type="entry name" value="QUINOVOSAMINEPHOSPHOTRANSFERAE-RELATED"/>
    <property type="match status" value="1"/>
</dbReference>
<evidence type="ECO:0000313" key="4">
    <source>
        <dbReference type="EMBL" id="UPU37646.1"/>
    </source>
</evidence>
<evidence type="ECO:0000259" key="3">
    <source>
        <dbReference type="Pfam" id="PF02397"/>
    </source>
</evidence>
<keyword evidence="5" id="KW-1185">Reference proteome</keyword>
<reference evidence="4" key="1">
    <citation type="submission" date="2022-04" db="EMBL/GenBank/DDBJ databases">
        <authorList>
            <person name="Liu G."/>
        </authorList>
    </citation>
    <scope>NUCLEOTIDE SEQUENCE</scope>
    <source>
        <strain evidence="4">RG22</strain>
    </source>
</reference>
<keyword evidence="4" id="KW-0808">Transferase</keyword>
<keyword evidence="2" id="KW-0812">Transmembrane</keyword>
<dbReference type="RefSeq" id="WP_248647160.1">
    <property type="nucleotide sequence ID" value="NZ_CP096574.1"/>
</dbReference>
<gene>
    <name evidence="4" type="ORF">M1B72_08045</name>
</gene>
<protein>
    <submittedName>
        <fullName evidence="4">Sugar transferase</fullName>
    </submittedName>
</protein>
<comment type="similarity">
    <text evidence="1">Belongs to the bacterial sugar transferase family.</text>
</comment>
<accession>A0ABY4LKI2</accession>
<evidence type="ECO:0000256" key="2">
    <source>
        <dbReference type="SAM" id="Phobius"/>
    </source>
</evidence>
<dbReference type="PANTHER" id="PTHR30576">
    <property type="entry name" value="COLANIC BIOSYNTHESIS UDP-GLUCOSE LIPID CARRIER TRANSFERASE"/>
    <property type="match status" value="1"/>
</dbReference>
<keyword evidence="2" id="KW-0472">Membrane</keyword>
<dbReference type="EMBL" id="CP096574">
    <property type="protein sequence ID" value="UPU37646.1"/>
    <property type="molecule type" value="Genomic_DNA"/>
</dbReference>
<proteinExistence type="inferred from homology"/>
<dbReference type="Proteomes" id="UP000831485">
    <property type="component" value="Chromosome"/>
</dbReference>
<feature type="transmembrane region" description="Helical" evidence="2">
    <location>
        <begin position="7"/>
        <end position="29"/>
    </location>
</feature>
<feature type="domain" description="Bacterial sugar transferase" evidence="3">
    <location>
        <begin position="3"/>
        <end position="195"/>
    </location>
</feature>
<dbReference type="GO" id="GO:0016740">
    <property type="term" value="F:transferase activity"/>
    <property type="evidence" value="ECO:0007669"/>
    <property type="project" value="UniProtKB-KW"/>
</dbReference>
<sequence>MSKRLFDLFFAAAGLVVLTPLWLFIALWIKSDSPGPVFFRQERVGRFGRPFKIFKFRTMCLDAEAKGRQLTVGADPRITRSGAFLRKYKLDELPQLLNVVKGEMSLVGPRPEVPRYVSLYSDELRDVVLSVQPGITDYASIEYKDENVILGRAADPDRAYVEEILPVKLGYYVRYISERSFWVDLKLILATLVAIAGKR</sequence>
<dbReference type="InterPro" id="IPR003362">
    <property type="entry name" value="Bact_transf"/>
</dbReference>
<name>A0ABY4LKI2_9BACT</name>
<keyword evidence="2" id="KW-1133">Transmembrane helix</keyword>
<evidence type="ECO:0000256" key="1">
    <source>
        <dbReference type="ARBA" id="ARBA00006464"/>
    </source>
</evidence>
<evidence type="ECO:0000313" key="5">
    <source>
        <dbReference type="Proteomes" id="UP000831485"/>
    </source>
</evidence>
<organism evidence="4 5">
    <name type="scientific">Geomonas paludis</name>
    <dbReference type="NCBI Taxonomy" id="2740185"/>
    <lineage>
        <taxon>Bacteria</taxon>
        <taxon>Pseudomonadati</taxon>
        <taxon>Thermodesulfobacteriota</taxon>
        <taxon>Desulfuromonadia</taxon>
        <taxon>Geobacterales</taxon>
        <taxon>Geobacteraceae</taxon>
        <taxon>Geomonas</taxon>
    </lineage>
</organism>
<dbReference type="Pfam" id="PF02397">
    <property type="entry name" value="Bac_transf"/>
    <property type="match status" value="1"/>
</dbReference>